<keyword evidence="2" id="KW-1133">Transmembrane helix</keyword>
<proteinExistence type="predicted"/>
<accession>A0AAC8Z0T4</accession>
<dbReference type="EMBL" id="CP013344">
    <property type="protein sequence ID" value="AMU89878.1"/>
    <property type="molecule type" value="Genomic_DNA"/>
</dbReference>
<evidence type="ECO:0000313" key="4">
    <source>
        <dbReference type="Proteomes" id="UP000076088"/>
    </source>
</evidence>
<evidence type="ECO:0000256" key="1">
    <source>
        <dbReference type="SAM" id="MobiDB-lite"/>
    </source>
</evidence>
<name>A0AAC8Z0T4_SPHMC</name>
<reference evidence="3 4" key="2">
    <citation type="journal article" date="2016" name="Genome Announc.">
        <title>Complete Genome Sequence of Sphingopyxis macrogoltabida Strain 203N (NBRC 111659), a Polyethylene Glycol Degrader.</title>
        <authorList>
            <person name="Ohtsubo Y."/>
            <person name="Nonoyama S."/>
            <person name="Nagata Y."/>
            <person name="Numata M."/>
            <person name="Tsuchikane K."/>
            <person name="Hosoyama A."/>
            <person name="Yamazoe A."/>
            <person name="Tsuda M."/>
            <person name="Fujita N."/>
            <person name="Kawai F."/>
        </authorList>
    </citation>
    <scope>NUCLEOTIDE SEQUENCE [LARGE SCALE GENOMIC DNA]</scope>
    <source>
        <strain evidence="3 4">203N</strain>
    </source>
</reference>
<feature type="transmembrane region" description="Helical" evidence="2">
    <location>
        <begin position="20"/>
        <end position="42"/>
    </location>
</feature>
<keyword evidence="2" id="KW-0812">Transmembrane</keyword>
<keyword evidence="2" id="KW-0472">Membrane</keyword>
<evidence type="ECO:0000256" key="2">
    <source>
        <dbReference type="SAM" id="Phobius"/>
    </source>
</evidence>
<dbReference type="RefSeq" id="WP_054726354.1">
    <property type="nucleotide sequence ID" value="NZ_CP009429.1"/>
</dbReference>
<feature type="region of interest" description="Disordered" evidence="1">
    <location>
        <begin position="78"/>
        <end position="120"/>
    </location>
</feature>
<dbReference type="Proteomes" id="UP000076088">
    <property type="component" value="Chromosome"/>
</dbReference>
<organism evidence="3 4">
    <name type="scientific">Sphingopyxis macrogoltabida</name>
    <name type="common">Sphingomonas macrogoltabidus</name>
    <dbReference type="NCBI Taxonomy" id="33050"/>
    <lineage>
        <taxon>Bacteria</taxon>
        <taxon>Pseudomonadati</taxon>
        <taxon>Pseudomonadota</taxon>
        <taxon>Alphaproteobacteria</taxon>
        <taxon>Sphingomonadales</taxon>
        <taxon>Sphingomonadaceae</taxon>
        <taxon>Sphingopyxis</taxon>
    </lineage>
</organism>
<reference evidence="4" key="1">
    <citation type="submission" date="2015-11" db="EMBL/GenBank/DDBJ databases">
        <title>Complete genome sequence of a polyethylene-glycol degrader Sphingopyxis macrogoltabida 203N (NBRC 111659).</title>
        <authorList>
            <person name="Yoshiyuki O."/>
            <person name="Shouta N."/>
            <person name="Nagata Y."/>
            <person name="Numata M."/>
            <person name="Tsuchikane K."/>
            <person name="Hosoyama A."/>
            <person name="Yamazoe A."/>
            <person name="Tsuda M."/>
            <person name="Fujita N."/>
            <person name="Kawai F."/>
        </authorList>
    </citation>
    <scope>NUCLEOTIDE SEQUENCE [LARGE SCALE GENOMIC DNA]</scope>
    <source>
        <strain evidence="4">203N</strain>
    </source>
</reference>
<feature type="compositionally biased region" description="Basic and acidic residues" evidence="1">
    <location>
        <begin position="78"/>
        <end position="91"/>
    </location>
</feature>
<dbReference type="AlphaFoldDB" id="A0AAC8Z0T4"/>
<gene>
    <name evidence="3" type="ORF">ATM17_12615</name>
</gene>
<evidence type="ECO:0000313" key="3">
    <source>
        <dbReference type="EMBL" id="AMU89878.1"/>
    </source>
</evidence>
<protein>
    <submittedName>
        <fullName evidence="3">Uncharacterized protein</fullName>
    </submittedName>
</protein>
<sequence length="120" mass="12859">MISLIAYALAPRLGARMATVTAWALTIGLAFLALYLAYCWAWDQGRDHERAKWESAAEMLEDADAAADAEALDVAHDTKGTVDAQNERARDAAAASDDPLRVGLDSLRGEGARQGNEAAR</sequence>
<keyword evidence="4" id="KW-1185">Reference proteome</keyword>